<sequence length="222" mass="24523">MADTDQQAKPLAPAAFQSRSDEEAAASSSITTQFNFRHRNCIKCFGCCTAFLLIIAVTILILFFTVFHVKNPVIKMNEITLLQLELNKDGSLRNGTNVTLELDISVKNPNVAPFRFNNFTTTVLYGGNNVGEARTPSGTAKARRTVHMNVTVDLIPEKILQVPGLLQDVSSGNLTMNSSTVIGGKVKILKIVKKYLVVEVNCSVTYNFSSKEIQQRCRPHFL</sequence>
<evidence type="ECO:0000259" key="3">
    <source>
        <dbReference type="Pfam" id="PF03168"/>
    </source>
</evidence>
<dbReference type="PANTHER" id="PTHR31852">
    <property type="entry name" value="LATE EMBRYOGENESIS ABUNDANT (LEA) HYDROXYPROLINE-RICH GLYCOPROTEIN FAMILY"/>
    <property type="match status" value="1"/>
</dbReference>
<dbReference type="InParanoid" id="B9RCJ0"/>
<dbReference type="InterPro" id="IPR004864">
    <property type="entry name" value="LEA_2"/>
</dbReference>
<organism evidence="4 5">
    <name type="scientific">Ricinus communis</name>
    <name type="common">Castor bean</name>
    <dbReference type="NCBI Taxonomy" id="3988"/>
    <lineage>
        <taxon>Eukaryota</taxon>
        <taxon>Viridiplantae</taxon>
        <taxon>Streptophyta</taxon>
        <taxon>Embryophyta</taxon>
        <taxon>Tracheophyta</taxon>
        <taxon>Spermatophyta</taxon>
        <taxon>Magnoliopsida</taxon>
        <taxon>eudicotyledons</taxon>
        <taxon>Gunneridae</taxon>
        <taxon>Pentapetalae</taxon>
        <taxon>rosids</taxon>
        <taxon>fabids</taxon>
        <taxon>Malpighiales</taxon>
        <taxon>Euphorbiaceae</taxon>
        <taxon>Acalyphoideae</taxon>
        <taxon>Acalypheae</taxon>
        <taxon>Ricinus</taxon>
    </lineage>
</organism>
<dbReference type="KEGG" id="rcu:8287449"/>
<name>B9RCJ0_RICCO</name>
<dbReference type="InterPro" id="IPR055301">
    <property type="entry name" value="Lea14-like_2"/>
</dbReference>
<dbReference type="OMA" id="AFTFRFG"/>
<feature type="region of interest" description="Disordered" evidence="1">
    <location>
        <begin position="1"/>
        <end position="20"/>
    </location>
</feature>
<evidence type="ECO:0000313" key="4">
    <source>
        <dbReference type="EMBL" id="EEF51261.1"/>
    </source>
</evidence>
<dbReference type="STRING" id="3988.B9RCJ0"/>
<evidence type="ECO:0000256" key="2">
    <source>
        <dbReference type="SAM" id="Phobius"/>
    </source>
</evidence>
<protein>
    <recommendedName>
        <fullName evidence="3">Late embryogenesis abundant protein LEA-2 subgroup domain-containing protein</fullName>
    </recommendedName>
</protein>
<dbReference type="Pfam" id="PF03168">
    <property type="entry name" value="LEA_2"/>
    <property type="match status" value="1"/>
</dbReference>
<gene>
    <name evidence="4" type="ORF">RCOM_1689330</name>
</gene>
<evidence type="ECO:0000256" key="1">
    <source>
        <dbReference type="SAM" id="MobiDB-lite"/>
    </source>
</evidence>
<dbReference type="eggNOG" id="ENOG502RY6E">
    <property type="taxonomic scope" value="Eukaryota"/>
</dbReference>
<feature type="domain" description="Late embryogenesis abundant protein LEA-2 subgroup" evidence="3">
    <location>
        <begin position="104"/>
        <end position="203"/>
    </location>
</feature>
<accession>B9RCJ0</accession>
<dbReference type="AlphaFoldDB" id="B9RCJ0"/>
<dbReference type="EMBL" id="EQ973774">
    <property type="protein sequence ID" value="EEF51261.1"/>
    <property type="molecule type" value="Genomic_DNA"/>
</dbReference>
<keyword evidence="2" id="KW-0472">Membrane</keyword>
<dbReference type="Gene3D" id="2.60.40.1820">
    <property type="match status" value="1"/>
</dbReference>
<dbReference type="SUPFAM" id="SSF117070">
    <property type="entry name" value="LEA14-like"/>
    <property type="match status" value="1"/>
</dbReference>
<proteinExistence type="predicted"/>
<evidence type="ECO:0000313" key="5">
    <source>
        <dbReference type="Proteomes" id="UP000008311"/>
    </source>
</evidence>
<keyword evidence="2" id="KW-0812">Transmembrane</keyword>
<reference evidence="5" key="1">
    <citation type="journal article" date="2010" name="Nat. Biotechnol.">
        <title>Draft genome sequence of the oilseed species Ricinus communis.</title>
        <authorList>
            <person name="Chan A.P."/>
            <person name="Crabtree J."/>
            <person name="Zhao Q."/>
            <person name="Lorenzi H."/>
            <person name="Orvis J."/>
            <person name="Puiu D."/>
            <person name="Melake-Berhan A."/>
            <person name="Jones K.M."/>
            <person name="Redman J."/>
            <person name="Chen G."/>
            <person name="Cahoon E.B."/>
            <person name="Gedil M."/>
            <person name="Stanke M."/>
            <person name="Haas B.J."/>
            <person name="Wortman J.R."/>
            <person name="Fraser-Liggett C.M."/>
            <person name="Ravel J."/>
            <person name="Rabinowicz P.D."/>
        </authorList>
    </citation>
    <scope>NUCLEOTIDE SEQUENCE [LARGE SCALE GENOMIC DNA]</scope>
    <source>
        <strain evidence="5">cv. Hale</strain>
    </source>
</reference>
<keyword evidence="2" id="KW-1133">Transmembrane helix</keyword>
<dbReference type="Proteomes" id="UP000008311">
    <property type="component" value="Unassembled WGS sequence"/>
</dbReference>
<keyword evidence="5" id="KW-1185">Reference proteome</keyword>
<feature type="transmembrane region" description="Helical" evidence="2">
    <location>
        <begin position="44"/>
        <end position="67"/>
    </location>
</feature>
<dbReference type="OrthoDB" id="764273at2759"/>